<feature type="transmembrane region" description="Helical" evidence="8">
    <location>
        <begin position="262"/>
        <end position="286"/>
    </location>
</feature>
<dbReference type="InterPro" id="IPR001248">
    <property type="entry name" value="Pur-cyt_permease"/>
</dbReference>
<keyword evidence="6 7" id="KW-0472">Membrane</keyword>
<dbReference type="PIRSF" id="PIRSF002744">
    <property type="entry name" value="Pur-cyt_permease"/>
    <property type="match status" value="1"/>
</dbReference>
<dbReference type="RefSeq" id="WP_350257272.1">
    <property type="nucleotide sequence ID" value="NZ_CP138335.1"/>
</dbReference>
<accession>A0AAU7V446</accession>
<dbReference type="GO" id="GO:0005886">
    <property type="term" value="C:plasma membrane"/>
    <property type="evidence" value="ECO:0007669"/>
    <property type="project" value="TreeGrafter"/>
</dbReference>
<reference evidence="9" key="1">
    <citation type="submission" date="2023-11" db="EMBL/GenBank/DDBJ databases">
        <title>Scrofimicrobium hongkongense sp. nov., isolated from a patient with peritonitis.</title>
        <authorList>
            <person name="Lao H.Y."/>
            <person name="Wong A.Y.P."/>
            <person name="Ng T.L."/>
            <person name="Wong R.Y.L."/>
            <person name="Yau M.C.Y."/>
            <person name="Lam J.Y.W."/>
            <person name="Siu G.K.H."/>
        </authorList>
    </citation>
    <scope>NUCLEOTIDE SEQUENCE</scope>
    <source>
        <strain evidence="9">R131</strain>
    </source>
</reference>
<dbReference type="Pfam" id="PF02133">
    <property type="entry name" value="Transp_cyt_pur"/>
    <property type="match status" value="1"/>
</dbReference>
<keyword evidence="3 7" id="KW-0813">Transport</keyword>
<comment type="similarity">
    <text evidence="2 7">Belongs to the purine-cytosine permease (2.A.39) family.</text>
</comment>
<feature type="transmembrane region" description="Helical" evidence="8">
    <location>
        <begin position="373"/>
        <end position="393"/>
    </location>
</feature>
<feature type="transmembrane region" description="Helical" evidence="8">
    <location>
        <begin position="306"/>
        <end position="324"/>
    </location>
</feature>
<dbReference type="PANTHER" id="PTHR31806:SF1">
    <property type="entry name" value="PURINE-CYTOSINE PERMEASE FCY2-RELATED"/>
    <property type="match status" value="1"/>
</dbReference>
<comment type="subcellular location">
    <subcellularLocation>
        <location evidence="1">Membrane</location>
        <topology evidence="1">Multi-pass membrane protein</topology>
    </subcellularLocation>
</comment>
<dbReference type="PANTHER" id="PTHR31806">
    <property type="entry name" value="PURINE-CYTOSINE PERMEASE FCY2-RELATED"/>
    <property type="match status" value="1"/>
</dbReference>
<feature type="transmembrane region" description="Helical" evidence="8">
    <location>
        <begin position="132"/>
        <end position="149"/>
    </location>
</feature>
<evidence type="ECO:0000256" key="7">
    <source>
        <dbReference type="PIRNR" id="PIRNR002744"/>
    </source>
</evidence>
<dbReference type="InterPro" id="IPR026030">
    <property type="entry name" value="Pur-cyt_permease_Fcy2/21/22"/>
</dbReference>
<feature type="transmembrane region" description="Helical" evidence="8">
    <location>
        <begin position="75"/>
        <end position="94"/>
    </location>
</feature>
<feature type="transmembrane region" description="Helical" evidence="8">
    <location>
        <begin position="106"/>
        <end position="125"/>
    </location>
</feature>
<feature type="transmembrane region" description="Helical" evidence="8">
    <location>
        <begin position="192"/>
        <end position="211"/>
    </location>
</feature>
<dbReference type="GO" id="GO:0022857">
    <property type="term" value="F:transmembrane transporter activity"/>
    <property type="evidence" value="ECO:0007669"/>
    <property type="project" value="InterPro"/>
</dbReference>
<feature type="transmembrane region" description="Helical" evidence="8">
    <location>
        <begin position="223"/>
        <end position="242"/>
    </location>
</feature>
<keyword evidence="5 8" id="KW-1133">Transmembrane helix</keyword>
<dbReference type="Gene3D" id="1.10.4160.10">
    <property type="entry name" value="Hydantoin permease"/>
    <property type="match status" value="1"/>
</dbReference>
<dbReference type="KEGG" id="sapp:SAC06_05320"/>
<keyword evidence="4 8" id="KW-0812">Transmembrane</keyword>
<evidence type="ECO:0000256" key="6">
    <source>
        <dbReference type="ARBA" id="ARBA00023136"/>
    </source>
</evidence>
<name>A0AAU7V446_9ACTO</name>
<feature type="transmembrane region" description="Helical" evidence="8">
    <location>
        <begin position="345"/>
        <end position="367"/>
    </location>
</feature>
<sequence>MSDPQVASTAATEEADGFRSLFQVEERGIEAVPPAEQTSRPKELFWIWFAGNISILGLPLGIWVVAGVLNIWQALLATVIGSVGSFAIVGLVSIAGQRGGAPSLTLSRATFGVIGNFFPTLVAIVSRWGWETVNTVTAAFAIISIGSIITGRDLLPSDAPIVAVAAVLAFLLLTLAVSGLGHKTLAAVQQWATYLFGALTLVIVVALAFRIDWQVVFSAESGPVSAILIAIGTVAAGTGIAWANSGADLGRYQSPSVKPSRLVSASAFGAGIPLVIMIGMGSLIAITEPNFDPSNPLAAIPALLPPWMSIPFLLAAFFGLLMSNNISVYSSGLTLLTLGIKTRRFYAVMLELVASFVGSMLFLFVFANFYDAFIGFITLLAVPLVAWLAVFLLDMIKRTRYDSEALLVMGPTSRYWYRGGVEWRALAAWFIGIVAGYSLRLDALADSWLAANGLDWALTMVVTAVAYLVFGGLTSTKLARDLPGRGDRTHA</sequence>
<dbReference type="EMBL" id="CP138335">
    <property type="protein sequence ID" value="XBW07077.1"/>
    <property type="molecule type" value="Genomic_DNA"/>
</dbReference>
<protein>
    <submittedName>
        <fullName evidence="9">Cytosine permease</fullName>
    </submittedName>
</protein>
<evidence type="ECO:0000256" key="3">
    <source>
        <dbReference type="ARBA" id="ARBA00022448"/>
    </source>
</evidence>
<feature type="transmembrane region" description="Helical" evidence="8">
    <location>
        <begin position="423"/>
        <end position="441"/>
    </location>
</feature>
<feature type="transmembrane region" description="Helical" evidence="8">
    <location>
        <begin position="45"/>
        <end position="68"/>
    </location>
</feature>
<evidence type="ECO:0000256" key="2">
    <source>
        <dbReference type="ARBA" id="ARBA00008974"/>
    </source>
</evidence>
<evidence type="ECO:0000256" key="5">
    <source>
        <dbReference type="ARBA" id="ARBA00022989"/>
    </source>
</evidence>
<evidence type="ECO:0000256" key="4">
    <source>
        <dbReference type="ARBA" id="ARBA00022692"/>
    </source>
</evidence>
<organism evidence="9">
    <name type="scientific">Scrofimicrobium appendicitidis</name>
    <dbReference type="NCBI Taxonomy" id="3079930"/>
    <lineage>
        <taxon>Bacteria</taxon>
        <taxon>Bacillati</taxon>
        <taxon>Actinomycetota</taxon>
        <taxon>Actinomycetes</taxon>
        <taxon>Actinomycetales</taxon>
        <taxon>Actinomycetaceae</taxon>
        <taxon>Scrofimicrobium</taxon>
    </lineage>
</organism>
<dbReference type="AlphaFoldDB" id="A0AAU7V446"/>
<evidence type="ECO:0000256" key="8">
    <source>
        <dbReference type="SAM" id="Phobius"/>
    </source>
</evidence>
<feature type="transmembrane region" description="Helical" evidence="8">
    <location>
        <begin position="161"/>
        <end position="180"/>
    </location>
</feature>
<evidence type="ECO:0000313" key="9">
    <source>
        <dbReference type="EMBL" id="XBW07077.1"/>
    </source>
</evidence>
<gene>
    <name evidence="9" type="ORF">SAC06_05320</name>
</gene>
<proteinExistence type="inferred from homology"/>
<evidence type="ECO:0000256" key="1">
    <source>
        <dbReference type="ARBA" id="ARBA00004141"/>
    </source>
</evidence>
<feature type="transmembrane region" description="Helical" evidence="8">
    <location>
        <begin position="453"/>
        <end position="473"/>
    </location>
</feature>